<dbReference type="PANTHER" id="PTHR38784:SF1">
    <property type="entry name" value="SUCROSE PHOSPHORYLASE"/>
    <property type="match status" value="1"/>
</dbReference>
<dbReference type="EMBL" id="JACCJZ010000010">
    <property type="protein sequence ID" value="NYZ61920.1"/>
    <property type="molecule type" value="Genomic_DNA"/>
</dbReference>
<reference evidence="1 2" key="1">
    <citation type="submission" date="2020-07" db="EMBL/GenBank/DDBJ databases">
        <title>isolation of Luteimonas sp. SJ-16.</title>
        <authorList>
            <person name="Huang X.-X."/>
            <person name="Xu L."/>
            <person name="Sun J.-Q."/>
        </authorList>
    </citation>
    <scope>NUCLEOTIDE SEQUENCE [LARGE SCALE GENOMIC DNA]</scope>
    <source>
        <strain evidence="1 2">SJ-16</strain>
    </source>
</reference>
<protein>
    <submittedName>
        <fullName evidence="1">YaeQ family protein</fullName>
    </submittedName>
</protein>
<dbReference type="RefSeq" id="WP_180544035.1">
    <property type="nucleotide sequence ID" value="NZ_JACCJZ010000010.1"/>
</dbReference>
<keyword evidence="2" id="KW-1185">Reference proteome</keyword>
<proteinExistence type="predicted"/>
<dbReference type="Proteomes" id="UP000589896">
    <property type="component" value="Unassembled WGS sequence"/>
</dbReference>
<dbReference type="Gene3D" id="3.10.640.10">
    <property type="entry name" value="Restriction endonuclease-like alpha-beta roll domain"/>
    <property type="match status" value="1"/>
</dbReference>
<evidence type="ECO:0000313" key="1">
    <source>
        <dbReference type="EMBL" id="NYZ61920.1"/>
    </source>
</evidence>
<accession>A0A7Z0QQL4</accession>
<comment type="caution">
    <text evidence="1">The sequence shown here is derived from an EMBL/GenBank/DDBJ whole genome shotgun (WGS) entry which is preliminary data.</text>
</comment>
<gene>
    <name evidence="1" type="ORF">H0E82_03945</name>
</gene>
<dbReference type="PANTHER" id="PTHR38784">
    <property type="entry name" value="SUCROSE PHOSPHORYLASE"/>
    <property type="match status" value="1"/>
</dbReference>
<dbReference type="SMART" id="SM01322">
    <property type="entry name" value="YaeQ"/>
    <property type="match status" value="1"/>
</dbReference>
<evidence type="ECO:0000313" key="2">
    <source>
        <dbReference type="Proteomes" id="UP000589896"/>
    </source>
</evidence>
<dbReference type="InterPro" id="IPR011335">
    <property type="entry name" value="Restrct_endonuc-II-like"/>
</dbReference>
<dbReference type="AlphaFoldDB" id="A0A7Z0QQL4"/>
<name>A0A7Z0QQL4_9GAMM</name>
<dbReference type="CDD" id="cd22368">
    <property type="entry name" value="YaeQ-like"/>
    <property type="match status" value="1"/>
</dbReference>
<organism evidence="1 2">
    <name type="scientific">Luteimonas deserti</name>
    <dbReference type="NCBI Taxonomy" id="2752306"/>
    <lineage>
        <taxon>Bacteria</taxon>
        <taxon>Pseudomonadati</taxon>
        <taxon>Pseudomonadota</taxon>
        <taxon>Gammaproteobacteria</taxon>
        <taxon>Lysobacterales</taxon>
        <taxon>Lysobacteraceae</taxon>
        <taxon>Luteimonas</taxon>
    </lineage>
</organism>
<dbReference type="SUPFAM" id="SSF52980">
    <property type="entry name" value="Restriction endonuclease-like"/>
    <property type="match status" value="1"/>
</dbReference>
<dbReference type="PIRSF" id="PIRSF011484">
    <property type="entry name" value="YaeQ"/>
    <property type="match status" value="1"/>
</dbReference>
<dbReference type="InterPro" id="IPR009822">
    <property type="entry name" value="YaeQ"/>
</dbReference>
<sequence>MAPNATIYKAELQVSDMDRQYYAEHNLTLAQHPSETPLRLMARLIAFVLFADERLEFGRGLSNEDEADLWQRDYTGNIDRWIDLGQPAETRIRKAAGRARDVAVVTYSGASAAIWWDKNAGALSRVKNLTVIDLDPDALERAASLLERGMRLTALIQDGELQLMGEKASAALTPRVLLAPKT</sequence>
<dbReference type="InterPro" id="IPR038590">
    <property type="entry name" value="YaeQ_sf"/>
</dbReference>
<dbReference type="Pfam" id="PF07152">
    <property type="entry name" value="YaeQ"/>
    <property type="match status" value="1"/>
</dbReference>